<dbReference type="EMBL" id="VCHQ01000018">
    <property type="protein sequence ID" value="TLV15627.1"/>
    <property type="molecule type" value="Genomic_DNA"/>
</dbReference>
<accession>A0A5R9LFV6</accession>
<feature type="domain" description="EfeO-type cupredoxin-like" evidence="2">
    <location>
        <begin position="8"/>
        <end position="110"/>
    </location>
</feature>
<reference evidence="3 4" key="1">
    <citation type="submission" date="2019-05" db="EMBL/GenBank/DDBJ databases">
        <title>Genome sequence of Klebsiella sp strain TOUT106.</title>
        <authorList>
            <person name="Rahi P."/>
            <person name="Chaudhari D."/>
        </authorList>
    </citation>
    <scope>NUCLEOTIDE SEQUENCE [LARGE SCALE GENOMIC DNA]</scope>
    <source>
        <strain evidence="3 4">TOUT106</strain>
    </source>
</reference>
<sequence length="113" mass="12359">MKIQLTRVVLSACLLFAGTTEAADRVILTLMLTNNGFSPATLTAKPGQRLMIRMTNQTQRVAELESYDMKFEKIATPGNTITVFAGPLQSGKYKFFDDYSTTGVSGWLTVSGN</sequence>
<organism evidence="3 4">
    <name type="scientific">Klebsiella indica</name>
    <dbReference type="NCBI Taxonomy" id="2582917"/>
    <lineage>
        <taxon>Bacteria</taxon>
        <taxon>Pseudomonadati</taxon>
        <taxon>Pseudomonadota</taxon>
        <taxon>Gammaproteobacteria</taxon>
        <taxon>Enterobacterales</taxon>
        <taxon>Enterobacteriaceae</taxon>
        <taxon>Klebsiella/Raoultella group</taxon>
        <taxon>Klebsiella</taxon>
    </lineage>
</organism>
<comment type="caution">
    <text evidence="3">The sequence shown here is derived from an EMBL/GenBank/DDBJ whole genome shotgun (WGS) entry which is preliminary data.</text>
</comment>
<protein>
    <submittedName>
        <fullName evidence="3">Cupredoxin domain-containing protein</fullName>
    </submittedName>
</protein>
<feature type="signal peptide" evidence="1">
    <location>
        <begin position="1"/>
        <end position="22"/>
    </location>
</feature>
<dbReference type="InterPro" id="IPR028096">
    <property type="entry name" value="EfeO_Cupredoxin"/>
</dbReference>
<dbReference type="SUPFAM" id="SSF49503">
    <property type="entry name" value="Cupredoxins"/>
    <property type="match status" value="1"/>
</dbReference>
<dbReference type="RefSeq" id="WP_138361528.1">
    <property type="nucleotide sequence ID" value="NZ_JBCIVH010000056.1"/>
</dbReference>
<keyword evidence="4" id="KW-1185">Reference proteome</keyword>
<dbReference type="Pfam" id="PF13473">
    <property type="entry name" value="Cupredoxin_1"/>
    <property type="match status" value="1"/>
</dbReference>
<evidence type="ECO:0000256" key="1">
    <source>
        <dbReference type="SAM" id="SignalP"/>
    </source>
</evidence>
<evidence type="ECO:0000259" key="2">
    <source>
        <dbReference type="Pfam" id="PF13473"/>
    </source>
</evidence>
<evidence type="ECO:0000313" key="3">
    <source>
        <dbReference type="EMBL" id="TLV15627.1"/>
    </source>
</evidence>
<proteinExistence type="predicted"/>
<evidence type="ECO:0000313" key="4">
    <source>
        <dbReference type="Proteomes" id="UP000307430"/>
    </source>
</evidence>
<gene>
    <name evidence="3" type="ORF">FE839_14605</name>
</gene>
<name>A0A5R9LFV6_9ENTR</name>
<dbReference type="AlphaFoldDB" id="A0A5R9LFV6"/>
<dbReference type="Proteomes" id="UP000307430">
    <property type="component" value="Unassembled WGS sequence"/>
</dbReference>
<dbReference type="Gene3D" id="2.60.40.420">
    <property type="entry name" value="Cupredoxins - blue copper proteins"/>
    <property type="match status" value="1"/>
</dbReference>
<feature type="chain" id="PRO_5024307429" evidence="1">
    <location>
        <begin position="23"/>
        <end position="113"/>
    </location>
</feature>
<dbReference type="InterPro" id="IPR008972">
    <property type="entry name" value="Cupredoxin"/>
</dbReference>
<keyword evidence="1" id="KW-0732">Signal</keyword>